<evidence type="ECO:0000313" key="11">
    <source>
        <dbReference type="Proteomes" id="UP000198804"/>
    </source>
</evidence>
<dbReference type="PRINTS" id="PR00260">
    <property type="entry name" value="CHEMTRNSDUCR"/>
</dbReference>
<reference evidence="11" key="1">
    <citation type="submission" date="2016-10" db="EMBL/GenBank/DDBJ databases">
        <authorList>
            <person name="Varghese N."/>
            <person name="Submissions S."/>
        </authorList>
    </citation>
    <scope>NUCLEOTIDE SEQUENCE [LARGE SCALE GENOMIC DNA]</scope>
    <source>
        <strain evidence="11">CGMCC 1.6474</strain>
    </source>
</reference>
<keyword evidence="3 5" id="KW-0807">Transducer</keyword>
<dbReference type="InterPro" id="IPR024478">
    <property type="entry name" value="HlyB_4HB_MCP"/>
</dbReference>
<evidence type="ECO:0000256" key="1">
    <source>
        <dbReference type="ARBA" id="ARBA00004429"/>
    </source>
</evidence>
<dbReference type="Pfam" id="PF00015">
    <property type="entry name" value="MCPsignal"/>
    <property type="match status" value="1"/>
</dbReference>
<gene>
    <name evidence="10" type="ORF">SAMN04488125_101349</name>
</gene>
<dbReference type="PANTHER" id="PTHR32089:SF112">
    <property type="entry name" value="LYSOZYME-LIKE PROTEIN-RELATED"/>
    <property type="match status" value="1"/>
</dbReference>
<dbReference type="SMART" id="SM00283">
    <property type="entry name" value="MA"/>
    <property type="match status" value="1"/>
</dbReference>
<dbReference type="CDD" id="cd06225">
    <property type="entry name" value="HAMP"/>
    <property type="match status" value="1"/>
</dbReference>
<evidence type="ECO:0000256" key="4">
    <source>
        <dbReference type="ARBA" id="ARBA00029447"/>
    </source>
</evidence>
<dbReference type="Proteomes" id="UP000198804">
    <property type="component" value="Unassembled WGS sequence"/>
</dbReference>
<evidence type="ECO:0000256" key="5">
    <source>
        <dbReference type="PROSITE-ProRule" id="PRU00284"/>
    </source>
</evidence>
<dbReference type="GO" id="GO:0005886">
    <property type="term" value="C:plasma membrane"/>
    <property type="evidence" value="ECO:0007669"/>
    <property type="project" value="UniProtKB-SubCell"/>
</dbReference>
<dbReference type="Pfam" id="PF12729">
    <property type="entry name" value="4HB_MCP_1"/>
    <property type="match status" value="1"/>
</dbReference>
<dbReference type="PROSITE" id="PS50192">
    <property type="entry name" value="T_SNARE"/>
    <property type="match status" value="1"/>
</dbReference>
<feature type="domain" description="Methyl-accepting transducer" evidence="7">
    <location>
        <begin position="303"/>
        <end position="539"/>
    </location>
</feature>
<keyword evidence="6" id="KW-1133">Transmembrane helix</keyword>
<organism evidence="10 11">
    <name type="scientific">Methylorubrum salsuginis</name>
    <dbReference type="NCBI Taxonomy" id="414703"/>
    <lineage>
        <taxon>Bacteria</taxon>
        <taxon>Pseudomonadati</taxon>
        <taxon>Pseudomonadota</taxon>
        <taxon>Alphaproteobacteria</taxon>
        <taxon>Hyphomicrobiales</taxon>
        <taxon>Methylobacteriaceae</taxon>
        <taxon>Methylorubrum</taxon>
    </lineage>
</organism>
<evidence type="ECO:0000256" key="3">
    <source>
        <dbReference type="ARBA" id="ARBA00023224"/>
    </source>
</evidence>
<keyword evidence="6" id="KW-0812">Transmembrane</keyword>
<dbReference type="EMBL" id="FOSV01000001">
    <property type="protein sequence ID" value="SFK34948.1"/>
    <property type="molecule type" value="Genomic_DNA"/>
</dbReference>
<dbReference type="PROSITE" id="PS50111">
    <property type="entry name" value="CHEMOTAXIS_TRANSDUC_2"/>
    <property type="match status" value="1"/>
</dbReference>
<feature type="domain" description="HAMP" evidence="9">
    <location>
        <begin position="209"/>
        <end position="262"/>
    </location>
</feature>
<protein>
    <submittedName>
        <fullName evidence="10">Methyl-accepting chemotaxis protein</fullName>
    </submittedName>
</protein>
<comment type="subcellular location">
    <subcellularLocation>
        <location evidence="1">Cell inner membrane</location>
        <topology evidence="1">Multi-pass membrane protein</topology>
    </subcellularLocation>
</comment>
<evidence type="ECO:0000313" key="10">
    <source>
        <dbReference type="EMBL" id="SFK34948.1"/>
    </source>
</evidence>
<evidence type="ECO:0000259" key="8">
    <source>
        <dbReference type="PROSITE" id="PS50192"/>
    </source>
</evidence>
<dbReference type="SMART" id="SM00304">
    <property type="entry name" value="HAMP"/>
    <property type="match status" value="1"/>
</dbReference>
<evidence type="ECO:0000259" key="7">
    <source>
        <dbReference type="PROSITE" id="PS50111"/>
    </source>
</evidence>
<dbReference type="GO" id="GO:0007165">
    <property type="term" value="P:signal transduction"/>
    <property type="evidence" value="ECO:0007669"/>
    <property type="project" value="UniProtKB-KW"/>
</dbReference>
<dbReference type="InterPro" id="IPR004089">
    <property type="entry name" value="MCPsignal_dom"/>
</dbReference>
<feature type="domain" description="T-SNARE coiled-coil homology" evidence="8">
    <location>
        <begin position="455"/>
        <end position="517"/>
    </location>
</feature>
<name>A0A1I3YSX6_9HYPH</name>
<accession>A0A1I3YSX6</accession>
<dbReference type="InterPro" id="IPR004090">
    <property type="entry name" value="Chemotax_Me-accpt_rcpt"/>
</dbReference>
<keyword evidence="6" id="KW-0472">Membrane</keyword>
<dbReference type="PROSITE" id="PS50885">
    <property type="entry name" value="HAMP"/>
    <property type="match status" value="1"/>
</dbReference>
<keyword evidence="2" id="KW-0997">Cell inner membrane</keyword>
<dbReference type="PANTHER" id="PTHR32089">
    <property type="entry name" value="METHYL-ACCEPTING CHEMOTAXIS PROTEIN MCPB"/>
    <property type="match status" value="1"/>
</dbReference>
<dbReference type="GO" id="GO:0006935">
    <property type="term" value="P:chemotaxis"/>
    <property type="evidence" value="ECO:0007669"/>
    <property type="project" value="InterPro"/>
</dbReference>
<comment type="similarity">
    <text evidence="4">Belongs to the methyl-accepting chemotaxis (MCP) protein family.</text>
</comment>
<dbReference type="Gene3D" id="6.10.340.10">
    <property type="match status" value="1"/>
</dbReference>
<keyword evidence="2" id="KW-1003">Cell membrane</keyword>
<dbReference type="AlphaFoldDB" id="A0A1I3YSX6"/>
<dbReference type="InterPro" id="IPR000727">
    <property type="entry name" value="T_SNARE_dom"/>
</dbReference>
<proteinExistence type="inferred from homology"/>
<dbReference type="STRING" id="414703.SAMN04488125_101349"/>
<dbReference type="GO" id="GO:0004888">
    <property type="term" value="F:transmembrane signaling receptor activity"/>
    <property type="evidence" value="ECO:0007669"/>
    <property type="project" value="InterPro"/>
</dbReference>
<evidence type="ECO:0000256" key="2">
    <source>
        <dbReference type="ARBA" id="ARBA00022519"/>
    </source>
</evidence>
<evidence type="ECO:0000256" key="6">
    <source>
        <dbReference type="SAM" id="Phobius"/>
    </source>
</evidence>
<feature type="transmembrane region" description="Helical" evidence="6">
    <location>
        <begin position="185"/>
        <end position="212"/>
    </location>
</feature>
<dbReference type="SUPFAM" id="SSF158472">
    <property type="entry name" value="HAMP domain-like"/>
    <property type="match status" value="1"/>
</dbReference>
<sequence>MQAVNVRVKHTLIGLVGGLSLAILAQGALSLSQLRAVNTNAIDLSDNWLPSVRELGELKYRITRLRLVDARFVATTEPHADLVKTGDGRLAEAEAVAARYVPLIASEEERAAWTTFRRTWDDYLAVRGQLQAAALAGDARRIGELFAASRTSFEGAVKMLDRGTAINIEGGDRARMAAAGTYETAIWLTALLGGLGLAAGLAGLAFVVLGLTRPLDRLIARMRALAAGDAQGEVPFTGRTNEIGAIAGAVEASRDNILRTRQLEEETRLARASAEEQRKAGMRQMADGFERAVGGIVETVSSSASELQATAQRMTASAAQTAARSGTVAASAEEAAANVNTVAAAAEELGSSVHEIGRQVGNSAALAQTAVAEADRTAASVQALKLSSAKIGDMVGLISNIAAQTNLLALNATIEAARAGEAGRGFAVVASEVKELASQTARATDEIAGQIGAIQGATDQAVSAIGAISGRIREIDTMSTGIAAAVEEQGAATQEIVRNVAQAASGASAVTGSIVEVAQASERTGAAADHVLSASAALSRQSEHLSAEVASFLARVRAA</sequence>
<dbReference type="Pfam" id="PF00672">
    <property type="entry name" value="HAMP"/>
    <property type="match status" value="1"/>
</dbReference>
<dbReference type="SUPFAM" id="SSF58104">
    <property type="entry name" value="Methyl-accepting chemotaxis protein (MCP) signaling domain"/>
    <property type="match status" value="1"/>
</dbReference>
<keyword evidence="11" id="KW-1185">Reference proteome</keyword>
<dbReference type="InterPro" id="IPR003660">
    <property type="entry name" value="HAMP_dom"/>
</dbReference>
<evidence type="ECO:0000259" key="9">
    <source>
        <dbReference type="PROSITE" id="PS50885"/>
    </source>
</evidence>
<dbReference type="Gene3D" id="1.10.287.950">
    <property type="entry name" value="Methyl-accepting chemotaxis protein"/>
    <property type="match status" value="1"/>
</dbReference>